<dbReference type="InterPro" id="IPR036188">
    <property type="entry name" value="FAD/NAD-bd_sf"/>
</dbReference>
<dbReference type="Proteomes" id="UP001241605">
    <property type="component" value="Chromosome"/>
</dbReference>
<organism evidence="3 4">
    <name type="scientific">Tropicibacter oceani</name>
    <dbReference type="NCBI Taxonomy" id="3058420"/>
    <lineage>
        <taxon>Bacteria</taxon>
        <taxon>Pseudomonadati</taxon>
        <taxon>Pseudomonadota</taxon>
        <taxon>Alphaproteobacteria</taxon>
        <taxon>Rhodobacterales</taxon>
        <taxon>Roseobacteraceae</taxon>
        <taxon>Tropicibacter</taxon>
    </lineage>
</organism>
<dbReference type="Gene3D" id="3.30.9.10">
    <property type="entry name" value="D-Amino Acid Oxidase, subunit A, domain 2"/>
    <property type="match status" value="1"/>
</dbReference>
<keyword evidence="4" id="KW-1185">Reference proteome</keyword>
<dbReference type="GO" id="GO:0016491">
    <property type="term" value="F:oxidoreductase activity"/>
    <property type="evidence" value="ECO:0007669"/>
    <property type="project" value="UniProtKB-KW"/>
</dbReference>
<gene>
    <name evidence="3" type="ORF">QF118_15490</name>
</gene>
<dbReference type="EC" id="1.-.-.-" evidence="3"/>
<protein>
    <submittedName>
        <fullName evidence="3">FAD-binding oxidoreductase</fullName>
        <ecNumber evidence="3">1.-.-.-</ecNumber>
    </submittedName>
</protein>
<accession>A0ABY8QFE7</accession>
<evidence type="ECO:0000256" key="1">
    <source>
        <dbReference type="ARBA" id="ARBA00023002"/>
    </source>
</evidence>
<dbReference type="EMBL" id="CP124616">
    <property type="protein sequence ID" value="WGW03315.1"/>
    <property type="molecule type" value="Genomic_DNA"/>
</dbReference>
<evidence type="ECO:0000259" key="2">
    <source>
        <dbReference type="Pfam" id="PF01266"/>
    </source>
</evidence>
<dbReference type="PRINTS" id="PR00411">
    <property type="entry name" value="PNDRDTASEI"/>
</dbReference>
<evidence type="ECO:0000313" key="3">
    <source>
        <dbReference type="EMBL" id="WGW03315.1"/>
    </source>
</evidence>
<keyword evidence="1 3" id="KW-0560">Oxidoreductase</keyword>
<dbReference type="Gene3D" id="3.50.50.60">
    <property type="entry name" value="FAD/NAD(P)-binding domain"/>
    <property type="match status" value="1"/>
</dbReference>
<dbReference type="Pfam" id="PF01266">
    <property type="entry name" value="DAO"/>
    <property type="match status" value="1"/>
</dbReference>
<dbReference type="PANTHER" id="PTHR13847">
    <property type="entry name" value="SARCOSINE DEHYDROGENASE-RELATED"/>
    <property type="match status" value="1"/>
</dbReference>
<dbReference type="RefSeq" id="WP_282299950.1">
    <property type="nucleotide sequence ID" value="NZ_CP124616.1"/>
</dbReference>
<dbReference type="InterPro" id="IPR006076">
    <property type="entry name" value="FAD-dep_OxRdtase"/>
</dbReference>
<sequence length="423" mass="44977">MDDLSLWNLSAAEPPLAATSEAPVEGAADVVIIGGGYTGLATALFAAARGMSVQVIEARCIGYGGSGRNVGLVNAGLWVPPDKLVETLGPKVGRRFLDLFGNGPQVVFDLIEKHQIRCEPRREGSIHAAHSAAGLRDLQGRFDAWRRHGAPVDLLDRDEMQDRTGTRLYRGGLLDHRAGKVNPMGYARGLARAALGAGARISTGAPATGLVRQGALWRVTTARGTIEAPQVVLATNAYGGALWPDLDRAYSVIHFFQLATDPMGEASAQVLPGGQGLWDTAPVMTALTRDAEGRVIVGSMGRMIGTPQGGISARWARKRLARLFPDLGALRFTQGWDGRIAMTPDHMPRICHLETGLFAPLGYNGRGITTGTLFGRALAQVLAGAPRESLPLPVTPLQRLRMPGLQSRALDLAFTAHQMIGGV</sequence>
<evidence type="ECO:0000313" key="4">
    <source>
        <dbReference type="Proteomes" id="UP001241605"/>
    </source>
</evidence>
<proteinExistence type="predicted"/>
<dbReference type="SUPFAM" id="SSF51905">
    <property type="entry name" value="FAD/NAD(P)-binding domain"/>
    <property type="match status" value="1"/>
</dbReference>
<feature type="domain" description="FAD dependent oxidoreductase" evidence="2">
    <location>
        <begin position="29"/>
        <end position="380"/>
    </location>
</feature>
<dbReference type="PANTHER" id="PTHR13847:SF275">
    <property type="entry name" value="GAMMA-GLUTAMYLPUTRESCINE OXIDOREDUCTASE"/>
    <property type="match status" value="1"/>
</dbReference>
<reference evidence="3 4" key="1">
    <citation type="submission" date="2023-05" db="EMBL/GenBank/DDBJ databases">
        <title>YMD87, complete Genome.</title>
        <authorList>
            <person name="Zhang J."/>
            <person name="Xu X."/>
        </authorList>
    </citation>
    <scope>NUCLEOTIDE SEQUENCE [LARGE SCALE GENOMIC DNA]</scope>
    <source>
        <strain evidence="3 4">YMD87</strain>
    </source>
</reference>
<name>A0ABY8QFE7_9RHOB</name>